<keyword evidence="2" id="KW-0812">Transmembrane</keyword>
<reference evidence="3 4" key="1">
    <citation type="submission" date="2024-06" db="EMBL/GenBank/DDBJ databases">
        <authorList>
            <person name="Lee S.D."/>
        </authorList>
    </citation>
    <scope>NUCLEOTIDE SEQUENCE [LARGE SCALE GENOMIC DNA]</scope>
    <source>
        <strain evidence="3 4">N1-10</strain>
    </source>
</reference>
<feature type="transmembrane region" description="Helical" evidence="2">
    <location>
        <begin position="24"/>
        <end position="44"/>
    </location>
</feature>
<gene>
    <name evidence="3" type="ORF">ABUW04_15055</name>
</gene>
<accession>A0ABV6XMU2</accession>
<evidence type="ECO:0000256" key="2">
    <source>
        <dbReference type="SAM" id="Phobius"/>
    </source>
</evidence>
<feature type="compositionally biased region" description="Polar residues" evidence="1">
    <location>
        <begin position="199"/>
        <end position="215"/>
    </location>
</feature>
<dbReference type="RefSeq" id="WP_380565071.1">
    <property type="nucleotide sequence ID" value="NZ_JBEUKS010000005.1"/>
</dbReference>
<keyword evidence="2" id="KW-1133">Transmembrane helix</keyword>
<keyword evidence="4" id="KW-1185">Reference proteome</keyword>
<dbReference type="Proteomes" id="UP001592581">
    <property type="component" value="Unassembled WGS sequence"/>
</dbReference>
<name>A0ABV6XMU2_9ACTN</name>
<proteinExistence type="predicted"/>
<organism evidence="3 4">
    <name type="scientific">Streptacidiphilus jeojiensis</name>
    <dbReference type="NCBI Taxonomy" id="3229225"/>
    <lineage>
        <taxon>Bacteria</taxon>
        <taxon>Bacillati</taxon>
        <taxon>Actinomycetota</taxon>
        <taxon>Actinomycetes</taxon>
        <taxon>Kitasatosporales</taxon>
        <taxon>Streptomycetaceae</taxon>
        <taxon>Streptacidiphilus</taxon>
    </lineage>
</organism>
<sequence>MHRSENPDPAAPSSAVRTREKRRAALAVGIPTISIAVVLSTLAFGSPAASARVLAPAACVNAVRPDATPGCGSSSATASATATASASSSASATASSSLSPLPTPSATDSTVAGVSVGSDGWISYTDGQATALGVTGSTVTTIDGTVDADGACNFDDSATSTAAGSTYQEEVGFNPTTCQDRILTGSITTAAEATLVSPDDTNTVAETPQTATDTEAASDAVSALAPPYDTAGTAQTDGADASTAHYSSAHTKTSWIDPVNITITSLTTNLRWPLYGAGGSLTGRNNAYKFKYDGWSTSGTPSPVLSAVSGGWTTSGAETFKNNDFEYYVLATFGIAGWAACGYSTATAVFKHSVHVYGYKSGGYGYSWYDTRSGGCSNLVHHRDSVGYGWTS</sequence>
<feature type="region of interest" description="Disordered" evidence="1">
    <location>
        <begin position="197"/>
        <end position="220"/>
    </location>
</feature>
<evidence type="ECO:0000313" key="3">
    <source>
        <dbReference type="EMBL" id="MFC1439575.1"/>
    </source>
</evidence>
<dbReference type="EMBL" id="JBEUKS010000005">
    <property type="protein sequence ID" value="MFC1439575.1"/>
    <property type="molecule type" value="Genomic_DNA"/>
</dbReference>
<comment type="caution">
    <text evidence="3">The sequence shown here is derived from an EMBL/GenBank/DDBJ whole genome shotgun (WGS) entry which is preliminary data.</text>
</comment>
<evidence type="ECO:0000256" key="1">
    <source>
        <dbReference type="SAM" id="MobiDB-lite"/>
    </source>
</evidence>
<protein>
    <submittedName>
        <fullName evidence="3">Uncharacterized protein</fullName>
    </submittedName>
</protein>
<evidence type="ECO:0000313" key="4">
    <source>
        <dbReference type="Proteomes" id="UP001592581"/>
    </source>
</evidence>
<keyword evidence="2" id="KW-0472">Membrane</keyword>